<reference evidence="1" key="1">
    <citation type="submission" date="2018-04" db="EMBL/GenBank/DDBJ databases">
        <title>Whole genome sequencing of Hypsizygus marmoreus.</title>
        <authorList>
            <person name="Choi I.-G."/>
            <person name="Min B."/>
            <person name="Kim J.-G."/>
            <person name="Kim S."/>
            <person name="Oh Y.-L."/>
            <person name="Kong W.-S."/>
            <person name="Park H."/>
            <person name="Jeong J."/>
            <person name="Song E.-S."/>
        </authorList>
    </citation>
    <scope>NUCLEOTIDE SEQUENCE [LARGE SCALE GENOMIC DNA]</scope>
    <source>
        <strain evidence="1">51987-8</strain>
    </source>
</reference>
<dbReference type="EMBL" id="LUEZ02000184">
    <property type="protein sequence ID" value="RDB15284.1"/>
    <property type="molecule type" value="Genomic_DNA"/>
</dbReference>
<keyword evidence="2" id="KW-1185">Reference proteome</keyword>
<dbReference type="STRING" id="39966.A0A369J722"/>
<dbReference type="OrthoDB" id="3268967at2759"/>
<dbReference type="InParanoid" id="A0A369J722"/>
<protein>
    <recommendedName>
        <fullName evidence="3">Reverse transcriptase RNase H-like domain-containing protein</fullName>
    </recommendedName>
</protein>
<accession>A0A369J722</accession>
<name>A0A369J722_HYPMA</name>
<evidence type="ECO:0000313" key="2">
    <source>
        <dbReference type="Proteomes" id="UP000076154"/>
    </source>
</evidence>
<evidence type="ECO:0008006" key="3">
    <source>
        <dbReference type="Google" id="ProtNLM"/>
    </source>
</evidence>
<proteinExistence type="predicted"/>
<sequence length="125" mass="14427">MEFLSQYNYELHYISGEDNMVADALSRLLSSYMEPILLALIWTVTDDKKVMKDIKEGYDEDKWMKKMLKDFKSGLTHSGFKLKDNLLYVVDCLIIPKYKSLCENLFHKAHNSPGHFGGEKSNATP</sequence>
<dbReference type="Proteomes" id="UP000076154">
    <property type="component" value="Unassembled WGS sequence"/>
</dbReference>
<evidence type="ECO:0000313" key="1">
    <source>
        <dbReference type="EMBL" id="RDB15284.1"/>
    </source>
</evidence>
<dbReference type="AlphaFoldDB" id="A0A369J722"/>
<comment type="caution">
    <text evidence="1">The sequence shown here is derived from an EMBL/GenBank/DDBJ whole genome shotgun (WGS) entry which is preliminary data.</text>
</comment>
<gene>
    <name evidence="1" type="ORF">Hypma_004696</name>
</gene>
<organism evidence="1 2">
    <name type="scientific">Hypsizygus marmoreus</name>
    <name type="common">White beech mushroom</name>
    <name type="synonym">Agaricus marmoreus</name>
    <dbReference type="NCBI Taxonomy" id="39966"/>
    <lineage>
        <taxon>Eukaryota</taxon>
        <taxon>Fungi</taxon>
        <taxon>Dikarya</taxon>
        <taxon>Basidiomycota</taxon>
        <taxon>Agaricomycotina</taxon>
        <taxon>Agaricomycetes</taxon>
        <taxon>Agaricomycetidae</taxon>
        <taxon>Agaricales</taxon>
        <taxon>Tricholomatineae</taxon>
        <taxon>Lyophyllaceae</taxon>
        <taxon>Hypsizygus</taxon>
    </lineage>
</organism>